<sequence>MSHTCLPPNQDSRPKITSRHASATSSLSFSSARYPPFSSPLSTTHYPSSPASALFSSLDRSSTGIVLDTFVSWYEGFAVLAIIMSDRPSGRLHPCVAPFYTARLALEEALRSYSAPTKPGALLSMPTRLVFAPCRTAFLV</sequence>
<evidence type="ECO:0000313" key="3">
    <source>
        <dbReference type="Proteomes" id="UP000567179"/>
    </source>
</evidence>
<dbReference type="EMBL" id="JAACJJ010000029">
    <property type="protein sequence ID" value="KAF5319502.1"/>
    <property type="molecule type" value="Genomic_DNA"/>
</dbReference>
<dbReference type="Proteomes" id="UP000567179">
    <property type="component" value="Unassembled WGS sequence"/>
</dbReference>
<evidence type="ECO:0000313" key="2">
    <source>
        <dbReference type="EMBL" id="KAF5319502.1"/>
    </source>
</evidence>
<comment type="caution">
    <text evidence="2">The sequence shown here is derived from an EMBL/GenBank/DDBJ whole genome shotgun (WGS) entry which is preliminary data.</text>
</comment>
<keyword evidence="3" id="KW-1185">Reference proteome</keyword>
<protein>
    <submittedName>
        <fullName evidence="2">Uncharacterized protein</fullName>
    </submittedName>
</protein>
<proteinExistence type="predicted"/>
<dbReference type="OrthoDB" id="666972at2759"/>
<accession>A0A8H5BA89</accession>
<dbReference type="AlphaFoldDB" id="A0A8H5BA89"/>
<name>A0A8H5BA89_9AGAR</name>
<evidence type="ECO:0000256" key="1">
    <source>
        <dbReference type="SAM" id="MobiDB-lite"/>
    </source>
</evidence>
<organism evidence="2 3">
    <name type="scientific">Psilocybe cf. subviscida</name>
    <dbReference type="NCBI Taxonomy" id="2480587"/>
    <lineage>
        <taxon>Eukaryota</taxon>
        <taxon>Fungi</taxon>
        <taxon>Dikarya</taxon>
        <taxon>Basidiomycota</taxon>
        <taxon>Agaricomycotina</taxon>
        <taxon>Agaricomycetes</taxon>
        <taxon>Agaricomycetidae</taxon>
        <taxon>Agaricales</taxon>
        <taxon>Agaricineae</taxon>
        <taxon>Strophariaceae</taxon>
        <taxon>Psilocybe</taxon>
    </lineage>
</organism>
<feature type="compositionally biased region" description="Low complexity" evidence="1">
    <location>
        <begin position="23"/>
        <end position="32"/>
    </location>
</feature>
<feature type="region of interest" description="Disordered" evidence="1">
    <location>
        <begin position="23"/>
        <end position="46"/>
    </location>
</feature>
<reference evidence="2 3" key="1">
    <citation type="journal article" date="2020" name="ISME J.">
        <title>Uncovering the hidden diversity of litter-decomposition mechanisms in mushroom-forming fungi.</title>
        <authorList>
            <person name="Floudas D."/>
            <person name="Bentzer J."/>
            <person name="Ahren D."/>
            <person name="Johansson T."/>
            <person name="Persson P."/>
            <person name="Tunlid A."/>
        </authorList>
    </citation>
    <scope>NUCLEOTIDE SEQUENCE [LARGE SCALE GENOMIC DNA]</scope>
    <source>
        <strain evidence="2 3">CBS 101986</strain>
    </source>
</reference>
<gene>
    <name evidence="2" type="ORF">D9619_008737</name>
</gene>